<protein>
    <submittedName>
        <fullName evidence="2">RES domain-containing protein</fullName>
    </submittedName>
</protein>
<dbReference type="RefSeq" id="WP_157321187.1">
    <property type="nucleotide sequence ID" value="NZ_BMFX01000022.1"/>
</dbReference>
<sequence length="155" mass="17300">MEMLHRVVGTFYRAVDPQHRQYALAGSRSAGRYSRADQPTLYLSSSRDGVAAAMIKHRGDRAVKLEIIEVSVQADRIFDLRDARSREQAGISLDDAAAEWTALAAAGQEPPSWKVRRRLEELGAHGLIDPSRKAPGLWHLVLFRWNQPATAQVTL</sequence>
<evidence type="ECO:0000313" key="2">
    <source>
        <dbReference type="EMBL" id="MVT25323.1"/>
    </source>
</evidence>
<evidence type="ECO:0000259" key="1">
    <source>
        <dbReference type="SMART" id="SM00953"/>
    </source>
</evidence>
<gene>
    <name evidence="2" type="ORF">GNZ21_02925</name>
</gene>
<evidence type="ECO:0000313" key="3">
    <source>
        <dbReference type="Proteomes" id="UP000460157"/>
    </source>
</evidence>
<dbReference type="OrthoDB" id="648213at2"/>
<dbReference type="Pfam" id="PF08808">
    <property type="entry name" value="RES"/>
    <property type="match status" value="1"/>
</dbReference>
<reference evidence="2 3" key="1">
    <citation type="submission" date="2019-12" db="EMBL/GenBank/DDBJ databases">
        <title>Nesterenkonia muleiensis sp. nov., a novel actinobacterium isolated from sap of Populus euphratica.</title>
        <authorList>
            <person name="Wang R."/>
        </authorList>
    </citation>
    <scope>NUCLEOTIDE SEQUENCE [LARGE SCALE GENOMIC DNA]</scope>
    <source>
        <strain evidence="2 3">F10</strain>
    </source>
</reference>
<keyword evidence="3" id="KW-1185">Reference proteome</keyword>
<dbReference type="SMART" id="SM00953">
    <property type="entry name" value="RES"/>
    <property type="match status" value="1"/>
</dbReference>
<comment type="caution">
    <text evidence="2">The sequence shown here is derived from an EMBL/GenBank/DDBJ whole genome shotgun (WGS) entry which is preliminary data.</text>
</comment>
<dbReference type="Proteomes" id="UP000460157">
    <property type="component" value="Unassembled WGS sequence"/>
</dbReference>
<name>A0A7K1UFR9_9MICC</name>
<dbReference type="InterPro" id="IPR014914">
    <property type="entry name" value="RES_dom"/>
</dbReference>
<accession>A0A7K1UFR9</accession>
<dbReference type="AlphaFoldDB" id="A0A7K1UFR9"/>
<organism evidence="2 3">
    <name type="scientific">Nesterenkonia alkaliphila</name>
    <dbReference type="NCBI Taxonomy" id="1463631"/>
    <lineage>
        <taxon>Bacteria</taxon>
        <taxon>Bacillati</taxon>
        <taxon>Actinomycetota</taxon>
        <taxon>Actinomycetes</taxon>
        <taxon>Micrococcales</taxon>
        <taxon>Micrococcaceae</taxon>
        <taxon>Nesterenkonia</taxon>
    </lineage>
</organism>
<feature type="domain" description="RES" evidence="1">
    <location>
        <begin position="16"/>
        <end position="154"/>
    </location>
</feature>
<dbReference type="EMBL" id="WRPM01000022">
    <property type="protein sequence ID" value="MVT25323.1"/>
    <property type="molecule type" value="Genomic_DNA"/>
</dbReference>
<proteinExistence type="predicted"/>